<evidence type="ECO:0000313" key="1">
    <source>
        <dbReference type="EMBL" id="SJN32421.1"/>
    </source>
</evidence>
<reference evidence="1 2" key="1">
    <citation type="submission" date="2017-02" db="EMBL/GenBank/DDBJ databases">
        <authorList>
            <person name="Peterson S.W."/>
        </authorList>
    </citation>
    <scope>NUCLEOTIDE SEQUENCE [LARGE SCALE GENOMIC DNA]</scope>
    <source>
        <strain evidence="1 2">2B3F</strain>
    </source>
</reference>
<gene>
    <name evidence="1" type="ORF">FM125_09040</name>
</gene>
<accession>A0A1R4JJI1</accession>
<dbReference type="Proteomes" id="UP000196230">
    <property type="component" value="Unassembled WGS sequence"/>
</dbReference>
<proteinExistence type="predicted"/>
<organism evidence="1 2">
    <name type="scientific">Micrococcus lylae</name>
    <dbReference type="NCBI Taxonomy" id="1273"/>
    <lineage>
        <taxon>Bacteria</taxon>
        <taxon>Bacillati</taxon>
        <taxon>Actinomycetota</taxon>
        <taxon>Actinomycetes</taxon>
        <taxon>Micrococcales</taxon>
        <taxon>Micrococcaceae</taxon>
        <taxon>Micrococcus</taxon>
    </lineage>
</organism>
<dbReference type="EMBL" id="FUKP01000063">
    <property type="protein sequence ID" value="SJN32421.1"/>
    <property type="molecule type" value="Genomic_DNA"/>
</dbReference>
<dbReference type="AlphaFoldDB" id="A0A1R4JJI1"/>
<protein>
    <submittedName>
        <fullName evidence="1">Uncharacterized protein</fullName>
    </submittedName>
</protein>
<name>A0A1R4JJI1_9MICC</name>
<evidence type="ECO:0000313" key="2">
    <source>
        <dbReference type="Proteomes" id="UP000196230"/>
    </source>
</evidence>
<sequence>MVNTDRWGSLPLVKIQFDYWSKKPGHAQLDDALRKAGCPEFAQRVRQTLGRLA</sequence>